<keyword evidence="2" id="KW-1185">Reference proteome</keyword>
<dbReference type="EMBL" id="JACHXH010000025">
    <property type="protein sequence ID" value="MBB3137759.1"/>
    <property type="molecule type" value="Genomic_DNA"/>
</dbReference>
<dbReference type="Proteomes" id="UP000518315">
    <property type="component" value="Unassembled WGS sequence"/>
</dbReference>
<evidence type="ECO:0000313" key="1">
    <source>
        <dbReference type="EMBL" id="MBB3137759.1"/>
    </source>
</evidence>
<evidence type="ECO:0000313" key="2">
    <source>
        <dbReference type="Proteomes" id="UP000518315"/>
    </source>
</evidence>
<protein>
    <submittedName>
        <fullName evidence="1">Phage terminase large subunit-like protein</fullName>
    </submittedName>
</protein>
<name>A0A7W5BRF4_9HYPH</name>
<reference evidence="1 2" key="1">
    <citation type="submission" date="2020-08" db="EMBL/GenBank/DDBJ databases">
        <title>Genomic Encyclopedia of Type Strains, Phase III (KMG-III): the genomes of soil and plant-associated and newly described type strains.</title>
        <authorList>
            <person name="Whitman W."/>
        </authorList>
    </citation>
    <scope>NUCLEOTIDE SEQUENCE [LARGE SCALE GENOMIC DNA]</scope>
    <source>
        <strain evidence="1 2">CECT 4113</strain>
    </source>
</reference>
<proteinExistence type="predicted"/>
<dbReference type="AlphaFoldDB" id="A0A7W5BRF4"/>
<sequence length="35" mass="4182">MTRWRAMNAGRRLPYFPDQPPKAIFRTGIVKPFDF</sequence>
<organism evidence="1 2">
    <name type="scientific">Rhizobium pisi</name>
    <dbReference type="NCBI Taxonomy" id="574561"/>
    <lineage>
        <taxon>Bacteria</taxon>
        <taxon>Pseudomonadati</taxon>
        <taxon>Pseudomonadota</taxon>
        <taxon>Alphaproteobacteria</taxon>
        <taxon>Hyphomicrobiales</taxon>
        <taxon>Rhizobiaceae</taxon>
        <taxon>Rhizobium/Agrobacterium group</taxon>
        <taxon>Rhizobium</taxon>
    </lineage>
</organism>
<accession>A0A7W5BRF4</accession>
<gene>
    <name evidence="1" type="ORF">FHS26_005527</name>
</gene>
<comment type="caution">
    <text evidence="1">The sequence shown here is derived from an EMBL/GenBank/DDBJ whole genome shotgun (WGS) entry which is preliminary data.</text>
</comment>